<organism evidence="1">
    <name type="scientific">Anguilla anguilla</name>
    <name type="common">European freshwater eel</name>
    <name type="synonym">Muraena anguilla</name>
    <dbReference type="NCBI Taxonomy" id="7936"/>
    <lineage>
        <taxon>Eukaryota</taxon>
        <taxon>Metazoa</taxon>
        <taxon>Chordata</taxon>
        <taxon>Craniata</taxon>
        <taxon>Vertebrata</taxon>
        <taxon>Euteleostomi</taxon>
        <taxon>Actinopterygii</taxon>
        <taxon>Neopterygii</taxon>
        <taxon>Teleostei</taxon>
        <taxon>Anguilliformes</taxon>
        <taxon>Anguillidae</taxon>
        <taxon>Anguilla</taxon>
    </lineage>
</organism>
<dbReference type="EMBL" id="GBXM01108429">
    <property type="protein sequence ID" value="JAH00148.1"/>
    <property type="molecule type" value="Transcribed_RNA"/>
</dbReference>
<sequence length="32" mass="3811">MTKTLNMHTYREPTNSLFIDLKALKFKDLVKI</sequence>
<evidence type="ECO:0000313" key="1">
    <source>
        <dbReference type="EMBL" id="JAH00148.1"/>
    </source>
</evidence>
<name>A0A0E9P8D6_ANGAN</name>
<dbReference type="AlphaFoldDB" id="A0A0E9P8D6"/>
<reference evidence="1" key="1">
    <citation type="submission" date="2014-11" db="EMBL/GenBank/DDBJ databases">
        <authorList>
            <person name="Amaro Gonzalez C."/>
        </authorList>
    </citation>
    <scope>NUCLEOTIDE SEQUENCE</scope>
</reference>
<protein>
    <submittedName>
        <fullName evidence="1">Uncharacterized protein</fullName>
    </submittedName>
</protein>
<proteinExistence type="predicted"/>
<accession>A0A0E9P8D6</accession>
<reference evidence="1" key="2">
    <citation type="journal article" date="2015" name="Fish Shellfish Immunol.">
        <title>Early steps in the European eel (Anguilla anguilla)-Vibrio vulnificus interaction in the gills: Role of the RtxA13 toxin.</title>
        <authorList>
            <person name="Callol A."/>
            <person name="Pajuelo D."/>
            <person name="Ebbesson L."/>
            <person name="Teles M."/>
            <person name="MacKenzie S."/>
            <person name="Amaro C."/>
        </authorList>
    </citation>
    <scope>NUCLEOTIDE SEQUENCE</scope>
</reference>